<dbReference type="PANTHER" id="PTHR42756">
    <property type="entry name" value="TRANSCRIPTIONAL REGULATOR, MARR"/>
    <property type="match status" value="1"/>
</dbReference>
<gene>
    <name evidence="5" type="ORF">JOC58_004663</name>
</gene>
<dbReference type="RefSeq" id="WP_320544665.1">
    <property type="nucleotide sequence ID" value="NZ_BMMB01000022.1"/>
</dbReference>
<evidence type="ECO:0000256" key="2">
    <source>
        <dbReference type="ARBA" id="ARBA00023125"/>
    </source>
</evidence>
<evidence type="ECO:0000313" key="6">
    <source>
        <dbReference type="Proteomes" id="UP001185028"/>
    </source>
</evidence>
<dbReference type="PRINTS" id="PR00598">
    <property type="entry name" value="HTHMARR"/>
</dbReference>
<dbReference type="InterPro" id="IPR036390">
    <property type="entry name" value="WH_DNA-bd_sf"/>
</dbReference>
<evidence type="ECO:0000259" key="4">
    <source>
        <dbReference type="PROSITE" id="PS50995"/>
    </source>
</evidence>
<evidence type="ECO:0000256" key="3">
    <source>
        <dbReference type="ARBA" id="ARBA00023163"/>
    </source>
</evidence>
<keyword evidence="6" id="KW-1185">Reference proteome</keyword>
<reference evidence="5 6" key="1">
    <citation type="submission" date="2023-07" db="EMBL/GenBank/DDBJ databases">
        <title>Genomic Encyclopedia of Type Strains, Phase IV (KMG-IV): sequencing the most valuable type-strain genomes for metagenomic binning, comparative biology and taxonomic classification.</title>
        <authorList>
            <person name="Goeker M."/>
        </authorList>
    </citation>
    <scope>NUCLEOTIDE SEQUENCE [LARGE SCALE GENOMIC DNA]</scope>
    <source>
        <strain evidence="5 6">DSM 22170</strain>
    </source>
</reference>
<evidence type="ECO:0000256" key="1">
    <source>
        <dbReference type="ARBA" id="ARBA00023015"/>
    </source>
</evidence>
<dbReference type="Pfam" id="PF01047">
    <property type="entry name" value="MarR"/>
    <property type="match status" value="1"/>
</dbReference>
<protein>
    <submittedName>
        <fullName evidence="5">DNA-binding MarR family transcriptional regulator</fullName>
    </submittedName>
</protein>
<dbReference type="PROSITE" id="PS50995">
    <property type="entry name" value="HTH_MARR_2"/>
    <property type="match status" value="1"/>
</dbReference>
<proteinExistence type="predicted"/>
<sequence>MEEKKTLALDEHLCFSLYAGSRAITRMYWPMLEEMGITYPQYLALVVLWDKKECTIKELGKEIYLDSGTMTSMLKRMEESGLITRQRSVEDERVVKIRITEQGLALQEQSACIPQALLQSTGLSHEELEQLNRQIRQIIGKIKS</sequence>
<keyword evidence="1" id="KW-0805">Transcription regulation</keyword>
<organism evidence="5 6">
    <name type="scientific">Paenibacillus hunanensis</name>
    <dbReference type="NCBI Taxonomy" id="539262"/>
    <lineage>
        <taxon>Bacteria</taxon>
        <taxon>Bacillati</taxon>
        <taxon>Bacillota</taxon>
        <taxon>Bacilli</taxon>
        <taxon>Bacillales</taxon>
        <taxon>Paenibacillaceae</taxon>
        <taxon>Paenibacillus</taxon>
    </lineage>
</organism>
<comment type="caution">
    <text evidence="5">The sequence shown here is derived from an EMBL/GenBank/DDBJ whole genome shotgun (WGS) entry which is preliminary data.</text>
</comment>
<dbReference type="InterPro" id="IPR000835">
    <property type="entry name" value="HTH_MarR-typ"/>
</dbReference>
<dbReference type="PANTHER" id="PTHR42756:SF1">
    <property type="entry name" value="TRANSCRIPTIONAL REPRESSOR OF EMRAB OPERON"/>
    <property type="match status" value="1"/>
</dbReference>
<dbReference type="SMART" id="SM00347">
    <property type="entry name" value="HTH_MARR"/>
    <property type="match status" value="1"/>
</dbReference>
<keyword evidence="3" id="KW-0804">Transcription</keyword>
<name>A0ABU1J5E1_9BACL</name>
<dbReference type="GO" id="GO:0003677">
    <property type="term" value="F:DNA binding"/>
    <property type="evidence" value="ECO:0007669"/>
    <property type="project" value="UniProtKB-KW"/>
</dbReference>
<evidence type="ECO:0000313" key="5">
    <source>
        <dbReference type="EMBL" id="MDR6246718.1"/>
    </source>
</evidence>
<dbReference type="Proteomes" id="UP001185028">
    <property type="component" value="Unassembled WGS sequence"/>
</dbReference>
<dbReference type="Gene3D" id="1.10.10.10">
    <property type="entry name" value="Winged helix-like DNA-binding domain superfamily/Winged helix DNA-binding domain"/>
    <property type="match status" value="1"/>
</dbReference>
<feature type="domain" description="HTH marR-type" evidence="4">
    <location>
        <begin position="10"/>
        <end position="140"/>
    </location>
</feature>
<keyword evidence="2 5" id="KW-0238">DNA-binding</keyword>
<dbReference type="InterPro" id="IPR036388">
    <property type="entry name" value="WH-like_DNA-bd_sf"/>
</dbReference>
<accession>A0ABU1J5E1</accession>
<dbReference type="SUPFAM" id="SSF46785">
    <property type="entry name" value="Winged helix' DNA-binding domain"/>
    <property type="match status" value="1"/>
</dbReference>
<dbReference type="EMBL" id="JAVDQH010000038">
    <property type="protein sequence ID" value="MDR6246718.1"/>
    <property type="molecule type" value="Genomic_DNA"/>
</dbReference>